<comment type="subcellular location">
    <subcellularLocation>
        <location evidence="1">Nucleus</location>
    </subcellularLocation>
</comment>
<evidence type="ECO:0000313" key="16">
    <source>
        <dbReference type="EMBL" id="OLN95857.1"/>
    </source>
</evidence>
<sequence>MYDNRDGSGPSFKRRRIDEGRFQDSGRSTPRDSRAADTPARDVPEPTDEDYKALDRDWYMGDEFGGHVFGDDTHNPFASYASWEAEKLEAVKAEKMTGRFDARKEQRQRENDAWETNRMLVSGVAQRRDMGADFDDEEATRVHLLVHDLRPPFLDGRTIFTKQLEPVPAVRDYQSDMAVFSRKGSKVVKEARQQRERQRQAQQATSMAGTALGNLMGVKEDDGDSALPVASEEDSKKTADRPEENGSSNKFSDHMKKDEGGGGSDFSRSKTLREQRQYLPAFAVREDLMRVIRENQVIIVVGETGSGKTTQLTQFLHEDGFGKSGMIGCTQPRRVAAMSVAKRVAEEMEVKLGSTVGYSIRFEDCTSKDTVIKYMTDGVLLRESLNEPDLDRYSCVIMDEAHERALNTDILMGLFKKILQRRRDLKLIVTSATMNAKRFSDFYGGAPEFTIPGRTFPVDVMFHRSPVEDYVDQAVQQVLAIHVSMDQGDILVFMTGQEDIEVTCELIQRRLDALNDPPKLSILPIYSQMPADLQAKIFDRAAPGVRKCIVATNIAETSLTVDGIKYVVDAGYSKMKVYNPKMGMDTLQITPISQANASQRSGRAGRTGPGKAFRLFTEKAFKEELYMQTIPEIQRTNLSNTVLMLKSLGVKDLLDFDFMDPPPQDTITTSMFDLWALGALDNLGELTTLGRKMSAFPMDPSLSKLLIMAEEYGCSEEMITIVSMLSVPNVFYRPKERQDEADAQREKFWVHESDHLTYLQVYSAWKSNGYSDGWCIKHFLHPKSLRRAKEIRDQLLDIMKMQKMEMVSCGMDWDIIRKCICSGYYHQAAKYKGSGEYINLRTNLGVQLHPTSSLYAGHPPDYIVYHELILTSKVYVSTVTAVDPHWLADLGGVFYSVKEKGYSVRDKRITETEFNRKMEIEAKMAEDKKREEERLAAEEERSARRKTGLSAAAGGKKIVTHGAVRKPVIKRRGRGF</sequence>
<dbReference type="EMBL" id="MPGH01000026">
    <property type="protein sequence ID" value="OLN95857.1"/>
    <property type="molecule type" value="Genomic_DNA"/>
</dbReference>
<evidence type="ECO:0000256" key="6">
    <source>
        <dbReference type="ARBA" id="ARBA00022806"/>
    </source>
</evidence>
<dbReference type="Pfam" id="PF00271">
    <property type="entry name" value="Helicase_C"/>
    <property type="match status" value="1"/>
</dbReference>
<keyword evidence="9" id="KW-0539">Nucleus</keyword>
<evidence type="ECO:0000256" key="11">
    <source>
        <dbReference type="ARBA" id="ARBA00047984"/>
    </source>
</evidence>
<dbReference type="PANTHER" id="PTHR18934">
    <property type="entry name" value="ATP-DEPENDENT RNA HELICASE"/>
    <property type="match status" value="1"/>
</dbReference>
<proteinExistence type="inferred from homology"/>
<reference evidence="16 17" key="1">
    <citation type="submission" date="2016-11" db="EMBL/GenBank/DDBJ databases">
        <title>Draft Genome Assembly of Colletotrichum chlorophyti a pathogen of herbaceous plants.</title>
        <authorList>
            <person name="Gan P."/>
            <person name="Narusaka M."/>
            <person name="Tsushima A."/>
            <person name="Narusaka Y."/>
            <person name="Takano Y."/>
            <person name="Shirasu K."/>
        </authorList>
    </citation>
    <scope>NUCLEOTIDE SEQUENCE [LARGE SCALE GENOMIC DNA]</scope>
    <source>
        <strain evidence="16 17">NTL11</strain>
    </source>
</reference>
<keyword evidence="4" id="KW-0547">Nucleotide-binding</keyword>
<dbReference type="GO" id="GO:0005681">
    <property type="term" value="C:spliceosomal complex"/>
    <property type="evidence" value="ECO:0007669"/>
    <property type="project" value="UniProtKB-ARBA"/>
</dbReference>
<evidence type="ECO:0000256" key="10">
    <source>
        <dbReference type="ARBA" id="ARBA00038040"/>
    </source>
</evidence>
<evidence type="ECO:0000259" key="15">
    <source>
        <dbReference type="PROSITE" id="PS51194"/>
    </source>
</evidence>
<dbReference type="GO" id="GO:0003723">
    <property type="term" value="F:RNA binding"/>
    <property type="evidence" value="ECO:0007669"/>
    <property type="project" value="TreeGrafter"/>
</dbReference>
<feature type="compositionally biased region" description="Basic and acidic residues" evidence="13">
    <location>
        <begin position="187"/>
        <end position="199"/>
    </location>
</feature>
<dbReference type="Pfam" id="PF21010">
    <property type="entry name" value="HA2_C"/>
    <property type="match status" value="1"/>
</dbReference>
<evidence type="ECO:0000256" key="2">
    <source>
        <dbReference type="ARBA" id="ARBA00012552"/>
    </source>
</evidence>
<dbReference type="FunFam" id="1.20.120.1080:FF:000018">
    <property type="entry name" value="Pre-mRNA-splicing factor ATP-dependent RNA helicase prp16"/>
    <property type="match status" value="1"/>
</dbReference>
<dbReference type="PROSITE" id="PS51192">
    <property type="entry name" value="HELICASE_ATP_BIND_1"/>
    <property type="match status" value="1"/>
</dbReference>
<comment type="caution">
    <text evidence="16">The sequence shown here is derived from an EMBL/GenBank/DDBJ whole genome shotgun (WGS) entry which is preliminary data.</text>
</comment>
<dbReference type="Proteomes" id="UP000186583">
    <property type="component" value="Unassembled WGS sequence"/>
</dbReference>
<evidence type="ECO:0000256" key="4">
    <source>
        <dbReference type="ARBA" id="ARBA00022741"/>
    </source>
</evidence>
<protein>
    <recommendedName>
        <fullName evidence="12">Pre-mRNA-splicing factor ATP-dependent RNA helicase PRP16</fullName>
        <ecNumber evidence="2">3.6.4.13</ecNumber>
    </recommendedName>
</protein>
<feature type="region of interest" description="Disordered" evidence="13">
    <location>
        <begin position="1"/>
        <end position="52"/>
    </location>
</feature>
<dbReference type="PANTHER" id="PTHR18934:SF91">
    <property type="entry name" value="PRE-MRNA-SPLICING FACTOR ATP-DEPENDENT RNA HELICASE PRP16"/>
    <property type="match status" value="1"/>
</dbReference>
<feature type="compositionally biased region" description="Basic and acidic residues" evidence="13">
    <location>
        <begin position="233"/>
        <end position="244"/>
    </location>
</feature>
<keyword evidence="5" id="KW-0378">Hydrolase</keyword>
<dbReference type="CDD" id="cd18791">
    <property type="entry name" value="SF2_C_RHA"/>
    <property type="match status" value="1"/>
</dbReference>
<dbReference type="InterPro" id="IPR002464">
    <property type="entry name" value="DNA/RNA_helicase_DEAH_CS"/>
</dbReference>
<comment type="similarity">
    <text evidence="10">Belongs to the DEAD box helicase family. DEAH subfamily. PRP16 sub-subfamily.</text>
</comment>
<name>A0A1Q8S376_9PEZI</name>
<accession>A0A1Q8S376</accession>
<feature type="region of interest" description="Disordered" evidence="13">
    <location>
        <begin position="182"/>
        <end position="271"/>
    </location>
</feature>
<feature type="compositionally biased region" description="Basic and acidic residues" evidence="13">
    <location>
        <begin position="251"/>
        <end position="260"/>
    </location>
</feature>
<comment type="catalytic activity">
    <reaction evidence="11">
        <text>ATP + H2O = ADP + phosphate + H(+)</text>
        <dbReference type="Rhea" id="RHEA:13065"/>
        <dbReference type="ChEBI" id="CHEBI:15377"/>
        <dbReference type="ChEBI" id="CHEBI:15378"/>
        <dbReference type="ChEBI" id="CHEBI:30616"/>
        <dbReference type="ChEBI" id="CHEBI:43474"/>
        <dbReference type="ChEBI" id="CHEBI:456216"/>
        <dbReference type="EC" id="3.6.4.13"/>
    </reaction>
</comment>
<dbReference type="Gene3D" id="1.20.120.1080">
    <property type="match status" value="1"/>
</dbReference>
<dbReference type="FunFam" id="3.40.50.300:FF:000313">
    <property type="entry name" value="Pre-mRNA-splicing factor ATP-dependent RNA helicase PRP16"/>
    <property type="match status" value="1"/>
</dbReference>
<dbReference type="GO" id="GO:0016787">
    <property type="term" value="F:hydrolase activity"/>
    <property type="evidence" value="ECO:0007669"/>
    <property type="project" value="UniProtKB-KW"/>
</dbReference>
<feature type="domain" description="Helicase ATP-binding" evidence="14">
    <location>
        <begin position="289"/>
        <end position="452"/>
    </location>
</feature>
<keyword evidence="17" id="KW-1185">Reference proteome</keyword>
<dbReference type="Pfam" id="PF04408">
    <property type="entry name" value="WHD_HA2"/>
    <property type="match status" value="1"/>
</dbReference>
<feature type="compositionally biased region" description="Basic and acidic residues" evidence="13">
    <location>
        <begin position="925"/>
        <end position="942"/>
    </location>
</feature>
<dbReference type="FunFam" id="3.40.50.300:FF:000007">
    <property type="entry name" value="Pre-mRNA-splicing factor ATP-dependent RNA helicase"/>
    <property type="match status" value="1"/>
</dbReference>
<evidence type="ECO:0000256" key="13">
    <source>
        <dbReference type="SAM" id="MobiDB-lite"/>
    </source>
</evidence>
<dbReference type="SUPFAM" id="SSF52540">
    <property type="entry name" value="P-loop containing nucleoside triphosphate hydrolases"/>
    <property type="match status" value="1"/>
</dbReference>
<dbReference type="Gene3D" id="3.40.50.300">
    <property type="entry name" value="P-loop containing nucleotide triphosphate hydrolases"/>
    <property type="match status" value="2"/>
</dbReference>
<organism evidence="16 17">
    <name type="scientific">Colletotrichum chlorophyti</name>
    <dbReference type="NCBI Taxonomy" id="708187"/>
    <lineage>
        <taxon>Eukaryota</taxon>
        <taxon>Fungi</taxon>
        <taxon>Dikarya</taxon>
        <taxon>Ascomycota</taxon>
        <taxon>Pezizomycotina</taxon>
        <taxon>Sordariomycetes</taxon>
        <taxon>Hypocreomycetidae</taxon>
        <taxon>Glomerellales</taxon>
        <taxon>Glomerellaceae</taxon>
        <taxon>Colletotrichum</taxon>
    </lineage>
</organism>
<dbReference type="InterPro" id="IPR011709">
    <property type="entry name" value="DEAD-box_helicase_OB_fold"/>
</dbReference>
<dbReference type="InterPro" id="IPR001650">
    <property type="entry name" value="Helicase_C-like"/>
</dbReference>
<dbReference type="SMART" id="SM00490">
    <property type="entry name" value="HELICc"/>
    <property type="match status" value="1"/>
</dbReference>
<evidence type="ECO:0000256" key="7">
    <source>
        <dbReference type="ARBA" id="ARBA00022840"/>
    </source>
</evidence>
<dbReference type="InterPro" id="IPR014001">
    <property type="entry name" value="Helicase_ATP-bd"/>
</dbReference>
<dbReference type="InterPro" id="IPR048333">
    <property type="entry name" value="HA2_WH"/>
</dbReference>
<dbReference type="InterPro" id="IPR007502">
    <property type="entry name" value="Helicase-assoc_dom"/>
</dbReference>
<evidence type="ECO:0000256" key="12">
    <source>
        <dbReference type="ARBA" id="ARBA00070009"/>
    </source>
</evidence>
<dbReference type="GO" id="GO:0000398">
    <property type="term" value="P:mRNA splicing, via spliceosome"/>
    <property type="evidence" value="ECO:0007669"/>
    <property type="project" value="UniProtKB-ARBA"/>
</dbReference>
<dbReference type="InterPro" id="IPR011545">
    <property type="entry name" value="DEAD/DEAH_box_helicase_dom"/>
</dbReference>
<keyword evidence="8" id="KW-0508">mRNA splicing</keyword>
<dbReference type="SMART" id="SM00847">
    <property type="entry name" value="HA2"/>
    <property type="match status" value="1"/>
</dbReference>
<evidence type="ECO:0000256" key="9">
    <source>
        <dbReference type="ARBA" id="ARBA00023242"/>
    </source>
</evidence>
<dbReference type="GO" id="GO:0034458">
    <property type="term" value="F:3'-5' RNA helicase activity"/>
    <property type="evidence" value="ECO:0007669"/>
    <property type="project" value="TreeGrafter"/>
</dbReference>
<evidence type="ECO:0000256" key="3">
    <source>
        <dbReference type="ARBA" id="ARBA00022664"/>
    </source>
</evidence>
<evidence type="ECO:0000256" key="1">
    <source>
        <dbReference type="ARBA" id="ARBA00004123"/>
    </source>
</evidence>
<dbReference type="SMART" id="SM00487">
    <property type="entry name" value="DEXDc"/>
    <property type="match status" value="1"/>
</dbReference>
<keyword evidence="3" id="KW-0507">mRNA processing</keyword>
<feature type="compositionally biased region" description="Basic and acidic residues" evidence="13">
    <location>
        <begin position="16"/>
        <end position="52"/>
    </location>
</feature>
<keyword evidence="6 16" id="KW-0347">Helicase</keyword>
<evidence type="ECO:0000256" key="5">
    <source>
        <dbReference type="ARBA" id="ARBA00022801"/>
    </source>
</evidence>
<dbReference type="Pfam" id="PF07717">
    <property type="entry name" value="OB_NTP_bind"/>
    <property type="match status" value="1"/>
</dbReference>
<gene>
    <name evidence="16" type="ORF">CCHL11_05035</name>
</gene>
<evidence type="ECO:0000313" key="17">
    <source>
        <dbReference type="Proteomes" id="UP000186583"/>
    </source>
</evidence>
<evidence type="ECO:0000259" key="14">
    <source>
        <dbReference type="PROSITE" id="PS51192"/>
    </source>
</evidence>
<dbReference type="STRING" id="708187.A0A1Q8S376"/>
<evidence type="ECO:0000256" key="8">
    <source>
        <dbReference type="ARBA" id="ARBA00023187"/>
    </source>
</evidence>
<dbReference type="PROSITE" id="PS00690">
    <property type="entry name" value="DEAH_ATP_HELICASE"/>
    <property type="match status" value="1"/>
</dbReference>
<dbReference type="AlphaFoldDB" id="A0A1Q8S376"/>
<dbReference type="Pfam" id="PF00270">
    <property type="entry name" value="DEAD"/>
    <property type="match status" value="1"/>
</dbReference>
<feature type="region of interest" description="Disordered" evidence="13">
    <location>
        <begin position="925"/>
        <end position="954"/>
    </location>
</feature>
<keyword evidence="7" id="KW-0067">ATP-binding</keyword>
<dbReference type="GO" id="GO:0005524">
    <property type="term" value="F:ATP binding"/>
    <property type="evidence" value="ECO:0007669"/>
    <property type="project" value="UniProtKB-KW"/>
</dbReference>
<feature type="domain" description="Helicase C-terminal" evidence="15">
    <location>
        <begin position="477"/>
        <end position="649"/>
    </location>
</feature>
<dbReference type="EC" id="3.6.4.13" evidence="2"/>
<dbReference type="InterPro" id="IPR027417">
    <property type="entry name" value="P-loop_NTPase"/>
</dbReference>
<dbReference type="OrthoDB" id="10253254at2759"/>
<dbReference type="PROSITE" id="PS51194">
    <property type="entry name" value="HELICASE_CTER"/>
    <property type="match status" value="1"/>
</dbReference>